<evidence type="ECO:0000256" key="2">
    <source>
        <dbReference type="ARBA" id="ARBA00004406"/>
    </source>
</evidence>
<dbReference type="GO" id="GO:0070971">
    <property type="term" value="C:endoplasmic reticulum exit site"/>
    <property type="evidence" value="ECO:0007669"/>
    <property type="project" value="TreeGrafter"/>
</dbReference>
<keyword evidence="7 12" id="KW-0931">ER-Golgi transport</keyword>
<comment type="similarity">
    <text evidence="3 12">Belongs to the SEC16 family.</text>
</comment>
<sequence length="632" mass="69302">SSSSYELSQYMNAPEFVPEALAPLKFSLPHGLVSFGPAGQLIRVSPSLGSNRDRALVEVHSLEVILGDTREQQELRHFPGPLSREDLHKVDVMSFALQRAEACLHDETLPDAASAALLWNLLVLLCRQNGRIVGSDIADLLTRDSHPLGDQGPSLIDLSDRPSPEREPLDTTDLLTGNAASCAPESEQEALQSYTRLLLAGRKKEALESAMKSGLWGHALFLASKMGSRSYSTVLNRFTGCLAPSDPLQTLFQLLSGRIPVVATSCGSDRWGDWKPHLAVMLSNETTDISTHHKAIVTMGDTLASRGMLHAAHICYITARTPFGAYMSRSERLVLLGSSHSLPFLQFTHNMAIQCTEVFEYSQQLGQPTFIIPSFQVYKFLYACRLLDSGLTSQAFHYCEVVGKALLSEAEPCMVLLGELIKLTDKLKHSEAQLADTAADGTFQDPEWLLHLRCKQQGIQVNFTLTIIGKNLCAVLLLSTWGQAQHKASTGCFVCSSFIELNQYDLCSSGVNGIHTQGSYLSNSHHEGAAEQQCLQVSAPQVPEVALNQPFIPGYSHPIMPAGANHEMFDTKSLSKAAGQDPGFQDFHIGSYYQMTDMGLYSTAHLTEGQGRGLLPHFCDKFLMALFKLQVY</sequence>
<evidence type="ECO:0000256" key="10">
    <source>
        <dbReference type="ARBA" id="ARBA00023136"/>
    </source>
</evidence>
<evidence type="ECO:0000313" key="16">
    <source>
        <dbReference type="Proteomes" id="UP000694580"/>
    </source>
</evidence>
<dbReference type="GeneTree" id="ENSGT00940000160138"/>
<name>A0AAY4B3F4_9TELE</name>
<gene>
    <name evidence="15" type="primary">SEC16B</name>
</gene>
<organism evidence="15 16">
    <name type="scientific">Denticeps clupeoides</name>
    <name type="common">denticle herring</name>
    <dbReference type="NCBI Taxonomy" id="299321"/>
    <lineage>
        <taxon>Eukaryota</taxon>
        <taxon>Metazoa</taxon>
        <taxon>Chordata</taxon>
        <taxon>Craniata</taxon>
        <taxon>Vertebrata</taxon>
        <taxon>Euteleostomi</taxon>
        <taxon>Actinopterygii</taxon>
        <taxon>Neopterygii</taxon>
        <taxon>Teleostei</taxon>
        <taxon>Clupei</taxon>
        <taxon>Clupeiformes</taxon>
        <taxon>Denticipitoidei</taxon>
        <taxon>Denticipitidae</taxon>
        <taxon>Denticeps</taxon>
    </lineage>
</organism>
<feature type="domain" description="Sec16 Sec23-binding" evidence="13">
    <location>
        <begin position="196"/>
        <end position="432"/>
    </location>
</feature>
<dbReference type="GO" id="GO:0016192">
    <property type="term" value="P:vesicle-mediated transport"/>
    <property type="evidence" value="ECO:0007669"/>
    <property type="project" value="UniProtKB-KW"/>
</dbReference>
<evidence type="ECO:0000256" key="7">
    <source>
        <dbReference type="ARBA" id="ARBA00022892"/>
    </source>
</evidence>
<comment type="subunit">
    <text evidence="12">SEC16A and SEC16B are each present in multiple copies in a heteromeric complex.</text>
</comment>
<dbReference type="CDD" id="cd09233">
    <property type="entry name" value="ACE1-Sec16-like"/>
    <property type="match status" value="1"/>
</dbReference>
<dbReference type="AlphaFoldDB" id="A0AAY4B3F4"/>
<comment type="function">
    <text evidence="11">Plays a role in the organization of the endoplasmic reticulum exit sites (ERES), also known as transitional endoplasmic reticulum (tER). Required for secretory cargo traffic from the endoplasmic reticulum to the Golgi apparatus. Involved in peroxisome biogenesis. Regulates the transport of peroxisomal biogenesis factors PEX3 and PEX16 from the ER to peroxisomes.</text>
</comment>
<reference evidence="15" key="3">
    <citation type="submission" date="2025-09" db="UniProtKB">
        <authorList>
            <consortium name="Ensembl"/>
        </authorList>
    </citation>
    <scope>IDENTIFICATION</scope>
</reference>
<evidence type="ECO:0000256" key="5">
    <source>
        <dbReference type="ARBA" id="ARBA00022593"/>
    </source>
</evidence>
<evidence type="ECO:0000256" key="9">
    <source>
        <dbReference type="ARBA" id="ARBA00023034"/>
    </source>
</evidence>
<dbReference type="Gene3D" id="1.25.40.1030">
    <property type="match status" value="1"/>
</dbReference>
<keyword evidence="8 12" id="KW-0653">Protein transport</keyword>
<dbReference type="GO" id="GO:0070973">
    <property type="term" value="P:protein localization to endoplasmic reticulum exit site"/>
    <property type="evidence" value="ECO:0007669"/>
    <property type="project" value="TreeGrafter"/>
</dbReference>
<dbReference type="GO" id="GO:0007030">
    <property type="term" value="P:Golgi organization"/>
    <property type="evidence" value="ECO:0007669"/>
    <property type="project" value="TreeGrafter"/>
</dbReference>
<dbReference type="GO" id="GO:0015031">
    <property type="term" value="P:protein transport"/>
    <property type="evidence" value="ECO:0007669"/>
    <property type="project" value="UniProtKB-KW"/>
</dbReference>
<comment type="subcellular location">
    <subcellularLocation>
        <location evidence="2">Endoplasmic reticulum membrane</location>
        <topology evidence="2">Peripheral membrane protein</topology>
    </subcellularLocation>
    <subcellularLocation>
        <location evidence="1">Golgi apparatus membrane</location>
        <topology evidence="1">Peripheral membrane protein</topology>
    </subcellularLocation>
</comment>
<reference evidence="15 16" key="1">
    <citation type="submission" date="2020-06" db="EMBL/GenBank/DDBJ databases">
        <authorList>
            <consortium name="Wellcome Sanger Institute Data Sharing"/>
        </authorList>
    </citation>
    <scope>NUCLEOTIDE SEQUENCE [LARGE SCALE GENOMIC DNA]</scope>
</reference>
<keyword evidence="6 12" id="KW-0256">Endoplasmic reticulum</keyword>
<dbReference type="PANTHER" id="PTHR13402">
    <property type="entry name" value="RGPR-RELATED"/>
    <property type="match status" value="1"/>
</dbReference>
<evidence type="ECO:0000259" key="14">
    <source>
        <dbReference type="Pfam" id="PF12932"/>
    </source>
</evidence>
<dbReference type="Pfam" id="PF12932">
    <property type="entry name" value="Sec16"/>
    <property type="match status" value="1"/>
</dbReference>
<evidence type="ECO:0000313" key="15">
    <source>
        <dbReference type="Ensembl" id="ENSDCDP00010015275.1"/>
    </source>
</evidence>
<evidence type="ECO:0000259" key="13">
    <source>
        <dbReference type="Pfam" id="PF12931"/>
    </source>
</evidence>
<evidence type="ECO:0000256" key="8">
    <source>
        <dbReference type="ARBA" id="ARBA00022927"/>
    </source>
</evidence>
<dbReference type="GO" id="GO:0005789">
    <property type="term" value="C:endoplasmic reticulum membrane"/>
    <property type="evidence" value="ECO:0007669"/>
    <property type="project" value="UniProtKB-SubCell"/>
</dbReference>
<evidence type="ECO:0000256" key="12">
    <source>
        <dbReference type="RuleBase" id="RU364101"/>
    </source>
</evidence>
<evidence type="ECO:0000256" key="1">
    <source>
        <dbReference type="ARBA" id="ARBA00004395"/>
    </source>
</evidence>
<evidence type="ECO:0000256" key="11">
    <source>
        <dbReference type="ARBA" id="ARBA00045648"/>
    </source>
</evidence>
<reference evidence="15" key="2">
    <citation type="submission" date="2025-08" db="UniProtKB">
        <authorList>
            <consortium name="Ensembl"/>
        </authorList>
    </citation>
    <scope>IDENTIFICATION</scope>
</reference>
<keyword evidence="5" id="KW-0962">Peroxisome biogenesis</keyword>
<dbReference type="InterPro" id="IPR024340">
    <property type="entry name" value="Sec16_CCD"/>
</dbReference>
<dbReference type="Pfam" id="PF12931">
    <property type="entry name" value="TPR_Sec16"/>
    <property type="match status" value="1"/>
</dbReference>
<dbReference type="Proteomes" id="UP000694580">
    <property type="component" value="Chromosome 13"/>
</dbReference>
<evidence type="ECO:0000256" key="3">
    <source>
        <dbReference type="ARBA" id="ARBA00005927"/>
    </source>
</evidence>
<dbReference type="GO" id="GO:0007031">
    <property type="term" value="P:peroxisome organization"/>
    <property type="evidence" value="ECO:0007669"/>
    <property type="project" value="UniProtKB-KW"/>
</dbReference>
<evidence type="ECO:0000256" key="4">
    <source>
        <dbReference type="ARBA" id="ARBA00022448"/>
    </source>
</evidence>
<protein>
    <recommendedName>
        <fullName evidence="12">Protein transport protein sec16</fullName>
    </recommendedName>
</protein>
<dbReference type="GO" id="GO:0012507">
    <property type="term" value="C:ER to Golgi transport vesicle membrane"/>
    <property type="evidence" value="ECO:0007669"/>
    <property type="project" value="TreeGrafter"/>
</dbReference>
<evidence type="ECO:0000256" key="6">
    <source>
        <dbReference type="ARBA" id="ARBA00022824"/>
    </source>
</evidence>
<dbReference type="InterPro" id="IPR024298">
    <property type="entry name" value="Sec16_Sec23-bd"/>
</dbReference>
<dbReference type="PANTHER" id="PTHR13402:SF11">
    <property type="entry name" value="PROTEIN TRANSPORT PROTEIN SEC16B"/>
    <property type="match status" value="1"/>
</dbReference>
<keyword evidence="4 12" id="KW-0813">Transport</keyword>
<dbReference type="GO" id="GO:0000139">
    <property type="term" value="C:Golgi membrane"/>
    <property type="evidence" value="ECO:0007669"/>
    <property type="project" value="UniProtKB-SubCell"/>
</dbReference>
<feature type="domain" description="Sec16 central conserved" evidence="14">
    <location>
        <begin position="31"/>
        <end position="130"/>
    </location>
</feature>
<accession>A0AAY4B3F4</accession>
<proteinExistence type="inferred from homology"/>
<dbReference type="Ensembl" id="ENSDCDT00010016125.1">
    <property type="protein sequence ID" value="ENSDCDP00010015275.1"/>
    <property type="gene ID" value="ENSDCDG00010007004.1"/>
</dbReference>
<keyword evidence="9 12" id="KW-0333">Golgi apparatus</keyword>
<keyword evidence="16" id="KW-1185">Reference proteome</keyword>
<keyword evidence="10 12" id="KW-0472">Membrane</keyword>